<evidence type="ECO:0000313" key="2">
    <source>
        <dbReference type="Proteomes" id="UP001381693"/>
    </source>
</evidence>
<gene>
    <name evidence="1" type="ORF">SK128_012283</name>
</gene>
<dbReference type="AlphaFoldDB" id="A0AAN9ADR7"/>
<sequence length="158" mass="17708">MSELTVEWETAANSFSRAGVFPFLTGIPSEEVQIRKLSRNPDWISFAVTILKGFEYVVYKLNQWPTGMIVLPFCGGKQQTQPGLATNYPKQQTYRIKQQRAYEISPISKIKEGDTIQTSLIAVHARETSPGKMAFMTLNSHLGTHILGGPEHIMAHTQ</sequence>
<keyword evidence="2" id="KW-1185">Reference proteome</keyword>
<dbReference type="EMBL" id="JAXCGZ010003985">
    <property type="protein sequence ID" value="KAK7082525.1"/>
    <property type="molecule type" value="Genomic_DNA"/>
</dbReference>
<name>A0AAN9ADR7_HALRR</name>
<reference evidence="1 2" key="1">
    <citation type="submission" date="2023-11" db="EMBL/GenBank/DDBJ databases">
        <title>Halocaridina rubra genome assembly.</title>
        <authorList>
            <person name="Smith C."/>
        </authorList>
    </citation>
    <scope>NUCLEOTIDE SEQUENCE [LARGE SCALE GENOMIC DNA]</scope>
    <source>
        <strain evidence="1">EP-1</strain>
        <tissue evidence="1">Whole</tissue>
    </source>
</reference>
<proteinExistence type="predicted"/>
<dbReference type="Proteomes" id="UP001381693">
    <property type="component" value="Unassembled WGS sequence"/>
</dbReference>
<protein>
    <submittedName>
        <fullName evidence="1">Uncharacterized protein</fullName>
    </submittedName>
</protein>
<evidence type="ECO:0000313" key="1">
    <source>
        <dbReference type="EMBL" id="KAK7082525.1"/>
    </source>
</evidence>
<comment type="caution">
    <text evidence="1">The sequence shown here is derived from an EMBL/GenBank/DDBJ whole genome shotgun (WGS) entry which is preliminary data.</text>
</comment>
<feature type="non-terminal residue" evidence="1">
    <location>
        <position position="158"/>
    </location>
</feature>
<organism evidence="1 2">
    <name type="scientific">Halocaridina rubra</name>
    <name type="common">Hawaiian red shrimp</name>
    <dbReference type="NCBI Taxonomy" id="373956"/>
    <lineage>
        <taxon>Eukaryota</taxon>
        <taxon>Metazoa</taxon>
        <taxon>Ecdysozoa</taxon>
        <taxon>Arthropoda</taxon>
        <taxon>Crustacea</taxon>
        <taxon>Multicrustacea</taxon>
        <taxon>Malacostraca</taxon>
        <taxon>Eumalacostraca</taxon>
        <taxon>Eucarida</taxon>
        <taxon>Decapoda</taxon>
        <taxon>Pleocyemata</taxon>
        <taxon>Caridea</taxon>
        <taxon>Atyoidea</taxon>
        <taxon>Atyidae</taxon>
        <taxon>Halocaridina</taxon>
    </lineage>
</organism>
<accession>A0AAN9ADR7</accession>